<protein>
    <submittedName>
        <fullName evidence="1">Uncharacterized protein</fullName>
    </submittedName>
</protein>
<keyword evidence="2" id="KW-1185">Reference proteome</keyword>
<reference evidence="2" key="1">
    <citation type="journal article" date="2019" name="Int. J. Syst. Evol. Microbiol.">
        <title>The Global Catalogue of Microorganisms (GCM) 10K type strain sequencing project: providing services to taxonomists for standard genome sequencing and annotation.</title>
        <authorList>
            <consortium name="The Broad Institute Genomics Platform"/>
            <consortium name="The Broad Institute Genome Sequencing Center for Infectious Disease"/>
            <person name="Wu L."/>
            <person name="Ma J."/>
        </authorList>
    </citation>
    <scope>NUCLEOTIDE SEQUENCE [LARGE SCALE GENOMIC DNA]</scope>
    <source>
        <strain evidence="2">JCM 16929</strain>
    </source>
</reference>
<evidence type="ECO:0000313" key="1">
    <source>
        <dbReference type="EMBL" id="GAA3629403.1"/>
    </source>
</evidence>
<organism evidence="1 2">
    <name type="scientific">Microlunatus ginsengisoli</name>
    <dbReference type="NCBI Taxonomy" id="363863"/>
    <lineage>
        <taxon>Bacteria</taxon>
        <taxon>Bacillati</taxon>
        <taxon>Actinomycetota</taxon>
        <taxon>Actinomycetes</taxon>
        <taxon>Propionibacteriales</taxon>
        <taxon>Propionibacteriaceae</taxon>
        <taxon>Microlunatus</taxon>
    </lineage>
</organism>
<proteinExistence type="predicted"/>
<evidence type="ECO:0000313" key="2">
    <source>
        <dbReference type="Proteomes" id="UP001501490"/>
    </source>
</evidence>
<name>A0ABP7ACU8_9ACTN</name>
<dbReference type="EMBL" id="BAABAB010000025">
    <property type="protein sequence ID" value="GAA3629403.1"/>
    <property type="molecule type" value="Genomic_DNA"/>
</dbReference>
<sequence>MINQETSSEEMPNSCAKLGSKATTRVCCSETVVPARESTAMIAPVGRRDAMLRILGTTPSPDLSGSQRAIAR</sequence>
<gene>
    <name evidence="1" type="ORF">GCM10022236_34610</name>
</gene>
<accession>A0ABP7ACU8</accession>
<dbReference type="Proteomes" id="UP001501490">
    <property type="component" value="Unassembled WGS sequence"/>
</dbReference>
<comment type="caution">
    <text evidence="1">The sequence shown here is derived from an EMBL/GenBank/DDBJ whole genome shotgun (WGS) entry which is preliminary data.</text>
</comment>